<dbReference type="RefSeq" id="WP_380964175.1">
    <property type="nucleotide sequence ID" value="NZ_JBHTCO010000004.1"/>
</dbReference>
<sequence length="186" mass="21230">MGHDLIVGGTGMLKQVSVWLASQGRKVTIIGRNQEKFKKIQNSAANPENLYFLNVDYYDINPFTDHLIKTIKKHGPFDRAVVWMRSSAKESLQKLVDILSSTTEHQWSLFHVLGSSASRPLSNRQPECPVNVDYHQVILGFEIQNNGESRWLTHDEISNGVIHAMKNKDRTSIIGQVEPWSMRPEY</sequence>
<organism evidence="1 2">
    <name type="scientific">Scopulibacillus cellulosilyticus</name>
    <dbReference type="NCBI Taxonomy" id="2665665"/>
    <lineage>
        <taxon>Bacteria</taxon>
        <taxon>Bacillati</taxon>
        <taxon>Bacillota</taxon>
        <taxon>Bacilli</taxon>
        <taxon>Bacillales</taxon>
        <taxon>Sporolactobacillaceae</taxon>
        <taxon>Scopulibacillus</taxon>
    </lineage>
</organism>
<proteinExistence type="predicted"/>
<dbReference type="NCBIfam" id="NF006168">
    <property type="entry name" value="PRK08309.1"/>
    <property type="match status" value="1"/>
</dbReference>
<keyword evidence="2" id="KW-1185">Reference proteome</keyword>
<evidence type="ECO:0000313" key="1">
    <source>
        <dbReference type="EMBL" id="MFC7392257.1"/>
    </source>
</evidence>
<dbReference type="InterPro" id="IPR036291">
    <property type="entry name" value="NAD(P)-bd_dom_sf"/>
</dbReference>
<protein>
    <submittedName>
        <fullName evidence="1">Short-chain dehydrogenase</fullName>
    </submittedName>
</protein>
<gene>
    <name evidence="1" type="ORF">ACFQRG_04610</name>
</gene>
<reference evidence="2" key="1">
    <citation type="journal article" date="2019" name="Int. J. Syst. Evol. Microbiol.">
        <title>The Global Catalogue of Microorganisms (GCM) 10K type strain sequencing project: providing services to taxonomists for standard genome sequencing and annotation.</title>
        <authorList>
            <consortium name="The Broad Institute Genomics Platform"/>
            <consortium name="The Broad Institute Genome Sequencing Center for Infectious Disease"/>
            <person name="Wu L."/>
            <person name="Ma J."/>
        </authorList>
    </citation>
    <scope>NUCLEOTIDE SEQUENCE [LARGE SCALE GENOMIC DNA]</scope>
    <source>
        <strain evidence="2">CGMCC 1.16305</strain>
    </source>
</reference>
<dbReference type="SUPFAM" id="SSF51735">
    <property type="entry name" value="NAD(P)-binding Rossmann-fold domains"/>
    <property type="match status" value="1"/>
</dbReference>
<dbReference type="Proteomes" id="UP001596505">
    <property type="component" value="Unassembled WGS sequence"/>
</dbReference>
<name>A0ABW2PUE7_9BACL</name>
<comment type="caution">
    <text evidence="1">The sequence shown here is derived from an EMBL/GenBank/DDBJ whole genome shotgun (WGS) entry which is preliminary data.</text>
</comment>
<accession>A0ABW2PUE7</accession>
<evidence type="ECO:0000313" key="2">
    <source>
        <dbReference type="Proteomes" id="UP001596505"/>
    </source>
</evidence>
<dbReference type="EMBL" id="JBHTCO010000004">
    <property type="protein sequence ID" value="MFC7392257.1"/>
    <property type="molecule type" value="Genomic_DNA"/>
</dbReference>